<comment type="subcellular location">
    <subcellularLocation>
        <location evidence="1">Mitochondrion matrix</location>
    </subcellularLocation>
</comment>
<comment type="similarity">
    <text evidence="3 12">Belongs to the casein kinase 2 subunit beta family.</text>
</comment>
<evidence type="ECO:0000256" key="2">
    <source>
        <dbReference type="ARBA" id="ARBA00004751"/>
    </source>
</evidence>
<feature type="compositionally biased region" description="Basic and acidic residues" evidence="14">
    <location>
        <begin position="661"/>
        <end position="681"/>
    </location>
</feature>
<dbReference type="InterPro" id="IPR036969">
    <property type="entry name" value="Citrate_synthase_sf"/>
</dbReference>
<dbReference type="SUPFAM" id="SSF57798">
    <property type="entry name" value="Casein kinase II beta subunit"/>
    <property type="match status" value="2"/>
</dbReference>
<keyword evidence="10" id="KW-0879">Wnt signaling pathway</keyword>
<evidence type="ECO:0000256" key="3">
    <source>
        <dbReference type="ARBA" id="ARBA00006941"/>
    </source>
</evidence>
<dbReference type="FunFam" id="1.10.1820.10:FF:000005">
    <property type="entry name" value="Casein kinase II subunit beta"/>
    <property type="match status" value="1"/>
</dbReference>
<dbReference type="InterPro" id="IPR019810">
    <property type="entry name" value="Citrate_synthase_AS"/>
</dbReference>
<evidence type="ECO:0000256" key="10">
    <source>
        <dbReference type="ARBA" id="ARBA00022687"/>
    </source>
</evidence>
<evidence type="ECO:0000256" key="11">
    <source>
        <dbReference type="PIRSR" id="PIRSR610109-1"/>
    </source>
</evidence>
<evidence type="ECO:0000256" key="9">
    <source>
        <dbReference type="ARBA" id="ARBA00022679"/>
    </source>
</evidence>
<comment type="caution">
    <text evidence="15">The sequence shown here is derived from an EMBL/GenBank/DDBJ whole genome shotgun (WGS) entry which is preliminary data.</text>
</comment>
<feature type="coiled-coil region" evidence="13">
    <location>
        <begin position="1673"/>
        <end position="1735"/>
    </location>
</feature>
<dbReference type="InterPro" id="IPR016149">
    <property type="entry name" value="Casein_kin_II_reg-sub_N"/>
</dbReference>
<feature type="compositionally biased region" description="Acidic residues" evidence="14">
    <location>
        <begin position="727"/>
        <end position="749"/>
    </location>
</feature>
<dbReference type="PROSITE" id="PS00480">
    <property type="entry name" value="CITRATE_SYNTHASE"/>
    <property type="match status" value="1"/>
</dbReference>
<feature type="compositionally biased region" description="Basic and acidic residues" evidence="14">
    <location>
        <begin position="1258"/>
        <end position="1272"/>
    </location>
</feature>
<dbReference type="InterPro" id="IPR016142">
    <property type="entry name" value="Citrate_synth-like_lrg_a-sub"/>
</dbReference>
<feature type="active site" evidence="11">
    <location>
        <position position="304"/>
    </location>
</feature>
<dbReference type="PANTHER" id="PTHR11740">
    <property type="entry name" value="CASEIN KINASE II SUBUNIT BETA"/>
    <property type="match status" value="1"/>
</dbReference>
<dbReference type="FunFam" id="2.20.25.20:FF:000002">
    <property type="entry name" value="Casein kinase II subunit beta"/>
    <property type="match status" value="2"/>
</dbReference>
<feature type="compositionally biased region" description="Basic and acidic residues" evidence="14">
    <location>
        <begin position="708"/>
        <end position="726"/>
    </location>
</feature>
<dbReference type="Gene3D" id="1.10.230.10">
    <property type="entry name" value="Cytochrome P450-Terp, domain 2"/>
    <property type="match status" value="1"/>
</dbReference>
<keyword evidence="9" id="KW-0808">Transferase</keyword>
<dbReference type="NCBIfam" id="NF007128">
    <property type="entry name" value="PRK09569.1"/>
    <property type="match status" value="1"/>
</dbReference>
<organism evidence="15 16">
    <name type="scientific">Trichinella papuae</name>
    <dbReference type="NCBI Taxonomy" id="268474"/>
    <lineage>
        <taxon>Eukaryota</taxon>
        <taxon>Metazoa</taxon>
        <taxon>Ecdysozoa</taxon>
        <taxon>Nematoda</taxon>
        <taxon>Enoplea</taxon>
        <taxon>Dorylaimia</taxon>
        <taxon>Trichinellida</taxon>
        <taxon>Trichinellidae</taxon>
        <taxon>Trichinella</taxon>
    </lineage>
</organism>
<dbReference type="SMART" id="SM01085">
    <property type="entry name" value="CK_II_beta"/>
    <property type="match status" value="2"/>
</dbReference>
<dbReference type="GO" id="GO:0005759">
    <property type="term" value="C:mitochondrial matrix"/>
    <property type="evidence" value="ECO:0007669"/>
    <property type="project" value="UniProtKB-SubCell"/>
</dbReference>
<keyword evidence="8" id="KW-0597">Phosphoprotein</keyword>
<dbReference type="Pfam" id="PF00285">
    <property type="entry name" value="Citrate_synt"/>
    <property type="match status" value="1"/>
</dbReference>
<dbReference type="Gene3D" id="2.20.25.20">
    <property type="match status" value="2"/>
</dbReference>
<feature type="active site" evidence="11">
    <location>
        <position position="405"/>
    </location>
</feature>
<keyword evidence="7" id="KW-0816">Tricarboxylic acid cycle</keyword>
<comment type="subunit">
    <text evidence="5">Homodimer.</text>
</comment>
<evidence type="ECO:0000256" key="1">
    <source>
        <dbReference type="ARBA" id="ARBA00004305"/>
    </source>
</evidence>
<dbReference type="PRINTS" id="PR00472">
    <property type="entry name" value="CASNKINASEII"/>
</dbReference>
<evidence type="ECO:0000313" key="15">
    <source>
        <dbReference type="EMBL" id="KRZ79516.1"/>
    </source>
</evidence>
<dbReference type="GO" id="GO:0046912">
    <property type="term" value="F:acyltransferase activity, acyl groups converted into alkyl on transfer"/>
    <property type="evidence" value="ECO:0007669"/>
    <property type="project" value="InterPro"/>
</dbReference>
<evidence type="ECO:0000256" key="14">
    <source>
        <dbReference type="SAM" id="MobiDB-lite"/>
    </source>
</evidence>
<feature type="coiled-coil region" evidence="13">
    <location>
        <begin position="1047"/>
        <end position="1103"/>
    </location>
</feature>
<dbReference type="InterPro" id="IPR035991">
    <property type="entry name" value="Casein_kinase_II_beta-like"/>
</dbReference>
<dbReference type="GO" id="GO:0016055">
    <property type="term" value="P:Wnt signaling pathway"/>
    <property type="evidence" value="ECO:0007669"/>
    <property type="project" value="UniProtKB-KW"/>
</dbReference>
<protein>
    <recommendedName>
        <fullName evidence="6 12">Casein kinase II subunit beta</fullName>
        <shortName evidence="12">CK II beta</shortName>
    </recommendedName>
</protein>
<dbReference type="NCBIfam" id="TIGR01793">
    <property type="entry name" value="cit_synth_euk"/>
    <property type="match status" value="1"/>
</dbReference>
<dbReference type="FunFam" id="1.10.230.10:FF:000001">
    <property type="entry name" value="Citrate synthase"/>
    <property type="match status" value="1"/>
</dbReference>
<dbReference type="GO" id="GO:0006099">
    <property type="term" value="P:tricarboxylic acid cycle"/>
    <property type="evidence" value="ECO:0007669"/>
    <property type="project" value="UniProtKB-UniPathway"/>
</dbReference>
<evidence type="ECO:0000313" key="16">
    <source>
        <dbReference type="Proteomes" id="UP000054843"/>
    </source>
</evidence>
<dbReference type="Pfam" id="PF01214">
    <property type="entry name" value="CK_II_beta"/>
    <property type="match status" value="2"/>
</dbReference>
<comment type="pathway">
    <text evidence="2">Carbohydrate metabolism; tricarboxylic acid cycle; isocitrate from oxaloacetate: step 1/2.</text>
</comment>
<evidence type="ECO:0000256" key="8">
    <source>
        <dbReference type="ARBA" id="ARBA00022553"/>
    </source>
</evidence>
<evidence type="ECO:0000256" key="4">
    <source>
        <dbReference type="ARBA" id="ARBA00010566"/>
    </source>
</evidence>
<gene>
    <name evidence="15" type="ORF">T10_2349</name>
</gene>
<dbReference type="InterPro" id="IPR002020">
    <property type="entry name" value="Citrate_synthase"/>
</dbReference>
<dbReference type="STRING" id="268474.A0A0V1N6P1"/>
<dbReference type="GO" id="GO:0019887">
    <property type="term" value="F:protein kinase regulator activity"/>
    <property type="evidence" value="ECO:0007669"/>
    <property type="project" value="InterPro"/>
</dbReference>
<evidence type="ECO:0000256" key="6">
    <source>
        <dbReference type="ARBA" id="ARBA00017775"/>
    </source>
</evidence>
<dbReference type="GO" id="GO:0006101">
    <property type="term" value="P:citrate metabolic process"/>
    <property type="evidence" value="ECO:0007669"/>
    <property type="project" value="InterPro"/>
</dbReference>
<dbReference type="SUPFAM" id="SSF48256">
    <property type="entry name" value="Citrate synthase"/>
    <property type="match status" value="1"/>
</dbReference>
<dbReference type="Proteomes" id="UP000054843">
    <property type="component" value="Unassembled WGS sequence"/>
</dbReference>
<evidence type="ECO:0000256" key="5">
    <source>
        <dbReference type="ARBA" id="ARBA00011738"/>
    </source>
</evidence>
<comment type="similarity">
    <text evidence="4">Belongs to the citrate synthase family.</text>
</comment>
<dbReference type="OrthoDB" id="5920006at2759"/>
<dbReference type="EMBL" id="JYDO01000006">
    <property type="protein sequence ID" value="KRZ79516.1"/>
    <property type="molecule type" value="Genomic_DNA"/>
</dbReference>
<feature type="compositionally biased region" description="Acidic residues" evidence="14">
    <location>
        <begin position="540"/>
        <end position="557"/>
    </location>
</feature>
<evidence type="ECO:0000256" key="13">
    <source>
        <dbReference type="SAM" id="Coils"/>
    </source>
</evidence>
<dbReference type="PANTHER" id="PTHR11740:SF0">
    <property type="entry name" value="CASEIN KINASE II SUBUNIT BETA"/>
    <property type="match status" value="1"/>
</dbReference>
<dbReference type="UniPathway" id="UPA00223">
    <property type="reaction ID" value="UER00717"/>
</dbReference>
<dbReference type="Gene3D" id="1.10.1820.10">
    <property type="entry name" value="protein kinase ck2 holoenzyme, chain C, domain 1"/>
    <property type="match status" value="2"/>
</dbReference>
<dbReference type="Gene3D" id="1.10.580.10">
    <property type="entry name" value="Citrate Synthase, domain 1"/>
    <property type="match status" value="1"/>
</dbReference>
<name>A0A0V1N6P1_9BILA</name>
<dbReference type="GO" id="GO:0005956">
    <property type="term" value="C:protein kinase CK2 complex"/>
    <property type="evidence" value="ECO:0007669"/>
    <property type="project" value="UniProtKB-UniRule"/>
</dbReference>
<evidence type="ECO:0000256" key="12">
    <source>
        <dbReference type="RuleBase" id="RU361268"/>
    </source>
</evidence>
<proteinExistence type="inferred from homology"/>
<feature type="active site" evidence="11">
    <location>
        <position position="350"/>
    </location>
</feature>
<feature type="compositionally biased region" description="Acidic residues" evidence="14">
    <location>
        <begin position="582"/>
        <end position="595"/>
    </location>
</feature>
<reference evidence="15 16" key="1">
    <citation type="submission" date="2015-01" db="EMBL/GenBank/DDBJ databases">
        <title>Evolution of Trichinella species and genotypes.</title>
        <authorList>
            <person name="Korhonen P.K."/>
            <person name="Edoardo P."/>
            <person name="Giuseppe L.R."/>
            <person name="Gasser R.B."/>
        </authorList>
    </citation>
    <scope>NUCLEOTIDE SEQUENCE [LARGE SCALE GENOMIC DNA]</scope>
    <source>
        <strain evidence="15">ISS1980</strain>
    </source>
</reference>
<dbReference type="FunFam" id="1.10.1820.10:FF:000001">
    <property type="entry name" value="Casein kinase II subunit beta"/>
    <property type="match status" value="1"/>
</dbReference>
<evidence type="ECO:0000256" key="7">
    <source>
        <dbReference type="ARBA" id="ARBA00022532"/>
    </source>
</evidence>
<dbReference type="InterPro" id="IPR016143">
    <property type="entry name" value="Citrate_synth-like_sm_a-sub"/>
</dbReference>
<keyword evidence="13" id="KW-0175">Coiled coil</keyword>
<sequence length="2408" mass="278016">MDKHGSELRSIVNSYDFGYSILLYVNSSIASKCLYSVRSQTNLKEVMAEKISEHQKTVSQFRKQYNNSVIGEVTVDMLYGGMRSIKGLLCETSLLHPESGIEFRGRSIPECRKLLPKLGFDEPLPEGIFWLLCTGDIPTDKQVEAIKKEMNERAVLPEHVVKMILNFPKYLHPMSQFVSAIAALNTESKFAQALHKGVPKSSYWEYVYEDALNLIAKLTPLAAMIYQNTFKNQTTICAIDPQKDWSANFCLMLGYSDETFMNLMRFDHEGGNVSAHTCHLVGSALSDPYLSFSAGMAGLAGPLHGLANQEVLVFLHKIREELGMTYKTDDLKKYLLKHLESGQVIPGYGHAVLRKTDPRFLSQKQFAEKHIKNDPMVQLVWDLFDVVPEILNSLGKVKNPYPNVDAHSGVLLQHYGMTEMNFYTVLFGVSRAIGLMAQLIWSRGLGLPLERPKSMTTESLMKLFESMMVEDGTFGQEKEEEEQFETEAVFNNETKYFSNTDHLSNSSEQTESIDEQEAEEERGQQLDESEHEEKEKDEDVIIVEEVETEEEDDEDENVNNNNNAKDEDEEETVVVENVEVEKVEEDDEEENEEVEVEVKETVVIEDVEIEEEKEKELPNMVYNDDQDQLINEEIATQQADDDAVDASESEHMHEEENDEDTANKNNDDKSINSLEYSKEQVEIDANANNEIQKSSTENETITIINAEADAKDDSISIEQNMEKEEIGDSTGEELDDQSEFSDEETEAQNETDYATLDTEKNEASNDIQLQKNSTCENVELKQLNEEPLEDHQLKDSMMENTEEIQEIDNDDIEQSNVEKMMDENDNISEDEISIKIETEKHIDQPIYLDISTGYTYATTAEEEQTEVVENSDIISGPEISSEQCPEIVEAQLSEKEEEVEQVKEDQDENHILTEDVESFTDADSSELQNEEKIKDAILETAPLNKEILPEEIVKDDQIDLTESEKKDNVLERKEERINESNDAEIEIIEERQIQPAVIEMKISDISELNNDVELPKKEETEILINNEEINETILNKVEMKEDIIEKVNEVGEIIDQEEQDVEQVKQESGILIDSSKIVNPPDNAKDQMNGEEKEENIENLSDEKISEIPLQFIEIKQTDDMAKNMNEIAVEIFEQKPDDAKGEIDEKLFELKQKDEVDIVKETVEDLNNNDISEKNNNYLLTSEMENEMKESSEKIGIDEKTVKPMMQQIENEINKSSVQPVEVEMNKQENLNEKVAQKFDTSEEWKIIDAEVEEIKKRRNRQTHESKEIKDSYPFLPSRSSASLSLSSSYHGDLHSRPMNHYVSIFDNQVHTGPFSQSSYGSLTRSRSRSRERLGYSNIYRTSSFSKLNSYHDFDNIRWTKPSTQIPLRSTSFTAFMDYYDKVKDNLHRTYSNQKLYERKTYTPRWTRSESRNNFWNYYDQMKRDLRRTYVKPSLYEFKPSYSIFPIRSRSFDRLSSYYRRMKTEFRNANAYFKSSYTRPFSRIRSFYRPWNLNKKILNAMKRCMQILQIIINSFYIITEAFKNSVKVMLGTGDSVPQISVMNILDDDWEDDYLFSQPCVMQMVDQCVQQALKNKTPSSSITDTTLKSDSSSLQCSSSTEIGKVKPKKLENFSQNVNAFCINNEISQQPPLQPSSPKSYEVIIQQLREELMIKTGEAKILRDWKTNCEREEFQRLAQTYAEQQKQRDKEQQMENEFNKQLNNLKSEIRFIEMEKQSYEKRLQEERKLRHQLELRLSDHMSKTFLRHSSLPFSEIRTPPNMKRLKTDNDQKQLACEFPDRKGFYSGNSSLKHRKVPSLHKFRDNAYGSTKYYNKGVPQPCLPVDCQFSDSYIPLKPIIYGFIELHCVLSKVEMSSSEEVSWISWFCGLRGNEFFCEVDEDYIQDKFNLTGLNEQVPHYRQALDMILDVEPDDELEQNPNQSDLIEQAAEMLYGLIHARYILTNHGIGQMLEKWTVSDFGQCPRFYCESQNLLPMGLSDIPGESMVKLYCPKCLDLYNPKSSKHHHTDGAYFGTGFPHMLFMVHPELRPKPPLRAYVPKLYGFKIHPDAYHLQMQAASNYKQPVRAIIYTKSVAVRPMASPHNLSWVAWFCRLRGNEFFCEVEEEFMRDRFNLTGLSEQVPHYRAALDLLLDHESEEDDAETSSKEMDMHEQAAEMLYGLIHARYILTNQGISQMLEKWTNGDFGRCPRFFCTGQPLLPTGLSDVPTESVVKLYCPRCMDLYNPKSSKHQTVDGAYFGTSFPHMVFMVHPELRPDPPTSSYVARLHGFQIHAKAYQLQYDASSVFKHPMIDLSSFVGPFTYRHANVGLKLKYIYKYDIVKSHYYSHLIILYQQDSCISIDEVFSPFPPNFRCSSIVSRPPLKAYLLIFLCTCFAVSLRNIEEFGSLADIFEHAPCSAGIKVLYMSDGLG</sequence>
<feature type="compositionally biased region" description="Polar residues" evidence="14">
    <location>
        <begin position="686"/>
        <end position="703"/>
    </location>
</feature>
<feature type="compositionally biased region" description="Polar residues" evidence="14">
    <location>
        <begin position="498"/>
        <end position="510"/>
    </location>
</feature>
<dbReference type="InterPro" id="IPR010109">
    <property type="entry name" value="Citrate_synthase_euk"/>
</dbReference>
<feature type="region of interest" description="Disordered" evidence="14">
    <location>
        <begin position="1258"/>
        <end position="1279"/>
    </location>
</feature>
<keyword evidence="16" id="KW-1185">Reference proteome</keyword>
<feature type="compositionally biased region" description="Acidic residues" evidence="14">
    <location>
        <begin position="511"/>
        <end position="520"/>
    </location>
</feature>
<dbReference type="InterPro" id="IPR000704">
    <property type="entry name" value="Casein_kinase_II_reg-sub"/>
</dbReference>
<comment type="subunit">
    <text evidence="12">Tetramer of two alpha and two beta subunits.</text>
</comment>
<feature type="region of interest" description="Disordered" evidence="14">
    <location>
        <begin position="498"/>
        <end position="772"/>
    </location>
</feature>
<accession>A0A0V1N6P1</accession>